<dbReference type="EMBL" id="JBEGDD010000002">
    <property type="protein sequence ID" value="MEQ7154394.1"/>
    <property type="molecule type" value="Genomic_DNA"/>
</dbReference>
<gene>
    <name evidence="1" type="ORF">ABN401_04125</name>
</gene>
<sequence length="148" mass="16159">MPRTSLKAQRVQVYLTDARIAAALAREARAGRIPVSQAAGRAIARGLQSSPRADPDDRLLKLELGLRDHMRAMGRDMQIVQELVVELARAFFLRLPDVIADDDPTLKASVEIRIERLLDATAARIVAGRSREAVSRAQDALGPRTLGG</sequence>
<comment type="caution">
    <text evidence="1">The sequence shown here is derived from an EMBL/GenBank/DDBJ whole genome shotgun (WGS) entry which is preliminary data.</text>
</comment>
<name>A0ABV1NMI2_9CAUL</name>
<evidence type="ECO:0000313" key="1">
    <source>
        <dbReference type="EMBL" id="MEQ7154394.1"/>
    </source>
</evidence>
<evidence type="ECO:0000313" key="2">
    <source>
        <dbReference type="Proteomes" id="UP001445732"/>
    </source>
</evidence>
<dbReference type="RefSeq" id="WP_349683563.1">
    <property type="nucleotide sequence ID" value="NZ_JBEGDD010000002.1"/>
</dbReference>
<accession>A0ABV1NMI2</accession>
<organism evidence="1 2">
    <name type="scientific">Brevundimonas aurifodinae</name>
    <dbReference type="NCBI Taxonomy" id="1508312"/>
    <lineage>
        <taxon>Bacteria</taxon>
        <taxon>Pseudomonadati</taxon>
        <taxon>Pseudomonadota</taxon>
        <taxon>Alphaproteobacteria</taxon>
        <taxon>Caulobacterales</taxon>
        <taxon>Caulobacteraceae</taxon>
        <taxon>Brevundimonas</taxon>
    </lineage>
</organism>
<proteinExistence type="predicted"/>
<keyword evidence="2" id="KW-1185">Reference proteome</keyword>
<evidence type="ECO:0008006" key="3">
    <source>
        <dbReference type="Google" id="ProtNLM"/>
    </source>
</evidence>
<protein>
    <recommendedName>
        <fullName evidence="3">CopG family transcriptional regulator</fullName>
    </recommendedName>
</protein>
<reference evidence="1 2" key="1">
    <citation type="submission" date="2024-06" db="EMBL/GenBank/DDBJ databases">
        <title>Brevundimonas sp. C11.</title>
        <authorList>
            <person name="Maltman C."/>
        </authorList>
    </citation>
    <scope>NUCLEOTIDE SEQUENCE [LARGE SCALE GENOMIC DNA]</scope>
    <source>
        <strain evidence="1 2">C11</strain>
    </source>
</reference>
<dbReference type="Proteomes" id="UP001445732">
    <property type="component" value="Unassembled WGS sequence"/>
</dbReference>